<dbReference type="Gene3D" id="2.20.25.240">
    <property type="match status" value="1"/>
</dbReference>
<evidence type="ECO:0000256" key="1">
    <source>
        <dbReference type="ARBA" id="ARBA00022723"/>
    </source>
</evidence>
<keyword evidence="1" id="KW-0479">Metal-binding</keyword>
<keyword evidence="6" id="KW-1185">Reference proteome</keyword>
<accession>A0A821Q627</accession>
<dbReference type="InterPro" id="IPR007588">
    <property type="entry name" value="Znf_FLYWCH"/>
</dbReference>
<comment type="caution">
    <text evidence="5">The sequence shown here is derived from an EMBL/GenBank/DDBJ whole genome shotgun (WGS) entry which is preliminary data.</text>
</comment>
<proteinExistence type="predicted"/>
<organism evidence="5 6">
    <name type="scientific">Pieris macdunnoughi</name>
    <dbReference type="NCBI Taxonomy" id="345717"/>
    <lineage>
        <taxon>Eukaryota</taxon>
        <taxon>Metazoa</taxon>
        <taxon>Ecdysozoa</taxon>
        <taxon>Arthropoda</taxon>
        <taxon>Hexapoda</taxon>
        <taxon>Insecta</taxon>
        <taxon>Pterygota</taxon>
        <taxon>Neoptera</taxon>
        <taxon>Endopterygota</taxon>
        <taxon>Lepidoptera</taxon>
        <taxon>Glossata</taxon>
        <taxon>Ditrysia</taxon>
        <taxon>Papilionoidea</taxon>
        <taxon>Pieridae</taxon>
        <taxon>Pierinae</taxon>
        <taxon>Pieris</taxon>
    </lineage>
</organism>
<evidence type="ECO:0000313" key="5">
    <source>
        <dbReference type="EMBL" id="CAF4819631.1"/>
    </source>
</evidence>
<keyword evidence="3" id="KW-0862">Zinc</keyword>
<dbReference type="Proteomes" id="UP000663880">
    <property type="component" value="Unassembled WGS sequence"/>
</dbReference>
<evidence type="ECO:0000259" key="4">
    <source>
        <dbReference type="Pfam" id="PF04500"/>
    </source>
</evidence>
<dbReference type="AlphaFoldDB" id="A0A821Q627"/>
<dbReference type="Pfam" id="PF04500">
    <property type="entry name" value="FLYWCH"/>
    <property type="match status" value="1"/>
</dbReference>
<dbReference type="GO" id="GO:0008270">
    <property type="term" value="F:zinc ion binding"/>
    <property type="evidence" value="ECO:0007669"/>
    <property type="project" value="UniProtKB-KW"/>
</dbReference>
<keyword evidence="2" id="KW-0863">Zinc-finger</keyword>
<evidence type="ECO:0000256" key="2">
    <source>
        <dbReference type="ARBA" id="ARBA00022771"/>
    </source>
</evidence>
<gene>
    <name evidence="5" type="ORF">PMACD_LOCUS4516</name>
</gene>
<sequence length="94" mass="10709">MAAHSQATGHTDIEYISLRRGKRVFQLVKMNGYTYSKNTGKCGPGNLWLCSKYKRGKCPAKFRVIGDKVIYYTVNHTHQPPVLKKALDGVYQIY</sequence>
<protein>
    <recommendedName>
        <fullName evidence="4">FLYWCH-type domain-containing protein</fullName>
    </recommendedName>
</protein>
<evidence type="ECO:0000256" key="3">
    <source>
        <dbReference type="ARBA" id="ARBA00022833"/>
    </source>
</evidence>
<dbReference type="EMBL" id="CAJOBZ010000008">
    <property type="protein sequence ID" value="CAF4819631.1"/>
    <property type="molecule type" value="Genomic_DNA"/>
</dbReference>
<dbReference type="OrthoDB" id="7739108at2759"/>
<evidence type="ECO:0000313" key="6">
    <source>
        <dbReference type="Proteomes" id="UP000663880"/>
    </source>
</evidence>
<name>A0A821Q627_9NEOP</name>
<reference evidence="5" key="1">
    <citation type="submission" date="2021-02" db="EMBL/GenBank/DDBJ databases">
        <authorList>
            <person name="Steward A R."/>
        </authorList>
    </citation>
    <scope>NUCLEOTIDE SEQUENCE</scope>
</reference>
<feature type="domain" description="FLYWCH-type" evidence="4">
    <location>
        <begin position="21"/>
        <end position="78"/>
    </location>
</feature>